<dbReference type="InterPro" id="IPR036388">
    <property type="entry name" value="WH-like_DNA-bd_sf"/>
</dbReference>
<dbReference type="PANTHER" id="PTHR33154">
    <property type="entry name" value="TRANSCRIPTIONAL REGULATOR, ARSR FAMILY"/>
    <property type="match status" value="1"/>
</dbReference>
<dbReference type="Pfam" id="PF12840">
    <property type="entry name" value="HTH_20"/>
    <property type="match status" value="1"/>
</dbReference>
<evidence type="ECO:0000256" key="2">
    <source>
        <dbReference type="ARBA" id="ARBA00023125"/>
    </source>
</evidence>
<sequence>MSIDEVDELFYLLENPTRRRILQLLSIERLYPLQLSREIDVTQQAVVKHLRILEQHGLVKSRDEPSSRGPNRRVYTASREVSLHIDIGPSTYKQKAETDFDISNLSEQNRRVLDAVSESRHMDSKARMDLLSRVSEDLRKSIRDVEDERRSLMALVGELNRELTSTAQSAECTYEERRLLHHILHNKDYTIEGAAASLGLREAEVRLVLESLQNRGLTR</sequence>
<evidence type="ECO:0000256" key="1">
    <source>
        <dbReference type="ARBA" id="ARBA00023015"/>
    </source>
</evidence>
<accession>A0A075FV40</accession>
<dbReference type="InterPro" id="IPR036390">
    <property type="entry name" value="WH_DNA-bd_sf"/>
</dbReference>
<dbReference type="AlphaFoldDB" id="A0A075FV40"/>
<evidence type="ECO:0000259" key="5">
    <source>
        <dbReference type="PROSITE" id="PS50987"/>
    </source>
</evidence>
<organism evidence="6">
    <name type="scientific">uncultured marine group II/III euryarchaeote AD1000_59_C09</name>
    <dbReference type="NCBI Taxonomy" id="1457791"/>
    <lineage>
        <taxon>Archaea</taxon>
        <taxon>Methanobacteriati</taxon>
        <taxon>Methanobacteriota</taxon>
        <taxon>environmental samples</taxon>
    </lineage>
</organism>
<dbReference type="GO" id="GO:0003700">
    <property type="term" value="F:DNA-binding transcription factor activity"/>
    <property type="evidence" value="ECO:0007669"/>
    <property type="project" value="InterPro"/>
</dbReference>
<dbReference type="GO" id="GO:0003677">
    <property type="term" value="F:DNA binding"/>
    <property type="evidence" value="ECO:0007669"/>
    <property type="project" value="UniProtKB-KW"/>
</dbReference>
<proteinExistence type="predicted"/>
<feature type="domain" description="HTH arsR-type" evidence="5">
    <location>
        <begin position="1"/>
        <end position="92"/>
    </location>
</feature>
<dbReference type="InterPro" id="IPR001845">
    <property type="entry name" value="HTH_ArsR_DNA-bd_dom"/>
</dbReference>
<evidence type="ECO:0000256" key="3">
    <source>
        <dbReference type="ARBA" id="ARBA00023163"/>
    </source>
</evidence>
<dbReference type="PANTHER" id="PTHR33154:SF33">
    <property type="entry name" value="TRANSCRIPTIONAL REPRESSOR SDPR"/>
    <property type="match status" value="1"/>
</dbReference>
<dbReference type="CDD" id="cd00090">
    <property type="entry name" value="HTH_ARSR"/>
    <property type="match status" value="1"/>
</dbReference>
<keyword evidence="4" id="KW-0175">Coiled coil</keyword>
<dbReference type="Gene3D" id="1.10.10.10">
    <property type="entry name" value="Winged helix-like DNA-binding domain superfamily/Winged helix DNA-binding domain"/>
    <property type="match status" value="1"/>
</dbReference>
<dbReference type="EMBL" id="KF900443">
    <property type="protein sequence ID" value="AIE95169.1"/>
    <property type="molecule type" value="Genomic_DNA"/>
</dbReference>
<evidence type="ECO:0000256" key="4">
    <source>
        <dbReference type="SAM" id="Coils"/>
    </source>
</evidence>
<keyword evidence="3" id="KW-0804">Transcription</keyword>
<dbReference type="PROSITE" id="PS50987">
    <property type="entry name" value="HTH_ARSR_2"/>
    <property type="match status" value="1"/>
</dbReference>
<evidence type="ECO:0000313" key="6">
    <source>
        <dbReference type="EMBL" id="AIE95169.1"/>
    </source>
</evidence>
<dbReference type="InterPro" id="IPR051081">
    <property type="entry name" value="HTH_MetalResp_TranReg"/>
</dbReference>
<dbReference type="SMART" id="SM00418">
    <property type="entry name" value="HTH_ARSR"/>
    <property type="match status" value="1"/>
</dbReference>
<protein>
    <submittedName>
        <fullName evidence="6">Transcriptional regulator ArsR family</fullName>
    </submittedName>
</protein>
<dbReference type="SUPFAM" id="SSF46785">
    <property type="entry name" value="Winged helix' DNA-binding domain"/>
    <property type="match status" value="1"/>
</dbReference>
<keyword evidence="1" id="KW-0805">Transcription regulation</keyword>
<dbReference type="InterPro" id="IPR011991">
    <property type="entry name" value="ArsR-like_HTH"/>
</dbReference>
<feature type="coiled-coil region" evidence="4">
    <location>
        <begin position="128"/>
        <end position="162"/>
    </location>
</feature>
<name>A0A075FV40_9EURY</name>
<keyword evidence="2" id="KW-0238">DNA-binding</keyword>
<reference evidence="6" key="1">
    <citation type="journal article" date="2014" name="Genome Biol. Evol.">
        <title>Pangenome evidence for extensive interdomain horizontal transfer affecting lineage core and shell genes in uncultured planktonic thaumarchaeota and euryarchaeota.</title>
        <authorList>
            <person name="Deschamps P."/>
            <person name="Zivanovic Y."/>
            <person name="Moreira D."/>
            <person name="Rodriguez-Valera F."/>
            <person name="Lopez-Garcia P."/>
        </authorList>
    </citation>
    <scope>NUCLEOTIDE SEQUENCE</scope>
</reference>